<feature type="compositionally biased region" description="Pro residues" evidence="1">
    <location>
        <begin position="1"/>
        <end position="28"/>
    </location>
</feature>
<evidence type="ECO:0000259" key="2">
    <source>
        <dbReference type="Pfam" id="PF09791"/>
    </source>
</evidence>
<gene>
    <name evidence="3" type="ORF">FQY79_11605</name>
</gene>
<dbReference type="AlphaFoldDB" id="A0A5C5TUR1"/>
<sequence>MSIPPAPAPGPPGPADPGDPRPVPPERPLPGDCCGGGCDPCVYDLYDEALADYRERLAQWRARHPGAD</sequence>
<dbReference type="EMBL" id="VOHE01000006">
    <property type="protein sequence ID" value="TWT17953.1"/>
    <property type="molecule type" value="Genomic_DNA"/>
</dbReference>
<evidence type="ECO:0000313" key="3">
    <source>
        <dbReference type="EMBL" id="TWT17953.1"/>
    </source>
</evidence>
<dbReference type="Pfam" id="PF09791">
    <property type="entry name" value="Oxidored-like"/>
    <property type="match status" value="1"/>
</dbReference>
<protein>
    <submittedName>
        <fullName evidence="3">Oxidoreductase</fullName>
    </submittedName>
</protein>
<feature type="domain" description="Oxidoreductase-like" evidence="2">
    <location>
        <begin position="18"/>
        <end position="61"/>
    </location>
</feature>
<evidence type="ECO:0000313" key="4">
    <source>
        <dbReference type="Proteomes" id="UP000315949"/>
    </source>
</evidence>
<evidence type="ECO:0000256" key="1">
    <source>
        <dbReference type="SAM" id="MobiDB-lite"/>
    </source>
</evidence>
<dbReference type="PANTHER" id="PTHR21193:SF3">
    <property type="entry name" value="OXIDOREDUCTASE-LIKE DOMAIN-CONTAINING PROTEIN 1"/>
    <property type="match status" value="1"/>
</dbReference>
<feature type="region of interest" description="Disordered" evidence="1">
    <location>
        <begin position="1"/>
        <end position="30"/>
    </location>
</feature>
<dbReference type="RefSeq" id="WP_146313073.1">
    <property type="nucleotide sequence ID" value="NZ_VOHE01000006.1"/>
</dbReference>
<dbReference type="InterPro" id="IPR019180">
    <property type="entry name" value="Oxidoreductase-like_N"/>
</dbReference>
<keyword evidence="4" id="KW-1185">Reference proteome</keyword>
<name>A0A5C5TUR1_9GAMM</name>
<accession>A0A5C5TUR1</accession>
<reference evidence="3 4" key="1">
    <citation type="submission" date="2019-07" db="EMBL/GenBank/DDBJ databases">
        <title>Luteimonas sp. YD-1 nov., isolated from acidic soil.</title>
        <authorList>
            <person name="Zhou J."/>
        </authorList>
    </citation>
    <scope>NUCLEOTIDE SEQUENCE [LARGE SCALE GENOMIC DNA]</scope>
    <source>
        <strain evidence="3 4">YD-1</strain>
    </source>
</reference>
<dbReference type="InterPro" id="IPR039251">
    <property type="entry name" value="OXLD1"/>
</dbReference>
<proteinExistence type="predicted"/>
<dbReference type="Proteomes" id="UP000315949">
    <property type="component" value="Unassembled WGS sequence"/>
</dbReference>
<organism evidence="3 4">
    <name type="scientific">Luteimonas wenzhouensis</name>
    <dbReference type="NCBI Taxonomy" id="2599615"/>
    <lineage>
        <taxon>Bacteria</taxon>
        <taxon>Pseudomonadati</taxon>
        <taxon>Pseudomonadota</taxon>
        <taxon>Gammaproteobacteria</taxon>
        <taxon>Lysobacterales</taxon>
        <taxon>Lysobacteraceae</taxon>
        <taxon>Luteimonas</taxon>
    </lineage>
</organism>
<comment type="caution">
    <text evidence="3">The sequence shown here is derived from an EMBL/GenBank/DDBJ whole genome shotgun (WGS) entry which is preliminary data.</text>
</comment>
<dbReference type="PANTHER" id="PTHR21193">
    <property type="entry name" value="OXIDOREDUCTASE-LIKE DOMAIN-CONTAINING PROTEIN 1"/>
    <property type="match status" value="1"/>
</dbReference>